<feature type="region of interest" description="Disordered" evidence="1">
    <location>
        <begin position="1"/>
        <end position="26"/>
    </location>
</feature>
<accession>A0ABU7AYF5</accession>
<gene>
    <name evidence="2" type="ORF">ATANTOWER_004335</name>
</gene>
<dbReference type="Proteomes" id="UP001345963">
    <property type="component" value="Unassembled WGS sequence"/>
</dbReference>
<proteinExistence type="predicted"/>
<dbReference type="EMBL" id="JAHUTI010030974">
    <property type="protein sequence ID" value="MED6242415.1"/>
    <property type="molecule type" value="Genomic_DNA"/>
</dbReference>
<protein>
    <submittedName>
        <fullName evidence="2">Uncharacterized protein</fullName>
    </submittedName>
</protein>
<sequence>MSQNKSKTKEKLNPAKDQLPDIVRPKGDILQRITHTRQELQETTRQGALLSAALECHRGTLKCMTNTQSRREQDPSQSKLRDLTFQFEHEAKENSASNQRRMTRKTDVDEGPRKVSQKSDRVMMRKVLDPMPPDARRISLQNATRLYQVIGDPWDIEGDGLLVFTNDNFKIHNTKFRKRLRAQAGEDYKKEV</sequence>
<feature type="region of interest" description="Disordered" evidence="1">
    <location>
        <begin position="90"/>
        <end position="119"/>
    </location>
</feature>
<organism evidence="2 3">
    <name type="scientific">Ataeniobius toweri</name>
    <dbReference type="NCBI Taxonomy" id="208326"/>
    <lineage>
        <taxon>Eukaryota</taxon>
        <taxon>Metazoa</taxon>
        <taxon>Chordata</taxon>
        <taxon>Craniata</taxon>
        <taxon>Vertebrata</taxon>
        <taxon>Euteleostomi</taxon>
        <taxon>Actinopterygii</taxon>
        <taxon>Neopterygii</taxon>
        <taxon>Teleostei</taxon>
        <taxon>Neoteleostei</taxon>
        <taxon>Acanthomorphata</taxon>
        <taxon>Ovalentaria</taxon>
        <taxon>Atherinomorphae</taxon>
        <taxon>Cyprinodontiformes</taxon>
        <taxon>Goodeidae</taxon>
        <taxon>Ataeniobius</taxon>
    </lineage>
</organism>
<reference evidence="2 3" key="1">
    <citation type="submission" date="2021-07" db="EMBL/GenBank/DDBJ databases">
        <authorList>
            <person name="Palmer J.M."/>
        </authorList>
    </citation>
    <scope>NUCLEOTIDE SEQUENCE [LARGE SCALE GENOMIC DNA]</scope>
    <source>
        <strain evidence="2 3">AT_MEX2019</strain>
        <tissue evidence="2">Muscle</tissue>
    </source>
</reference>
<evidence type="ECO:0000313" key="2">
    <source>
        <dbReference type="EMBL" id="MED6242415.1"/>
    </source>
</evidence>
<evidence type="ECO:0000256" key="1">
    <source>
        <dbReference type="SAM" id="MobiDB-lite"/>
    </source>
</evidence>
<keyword evidence="3" id="KW-1185">Reference proteome</keyword>
<evidence type="ECO:0000313" key="3">
    <source>
        <dbReference type="Proteomes" id="UP001345963"/>
    </source>
</evidence>
<feature type="compositionally biased region" description="Basic and acidic residues" evidence="1">
    <location>
        <begin position="104"/>
        <end position="119"/>
    </location>
</feature>
<name>A0ABU7AYF5_9TELE</name>
<comment type="caution">
    <text evidence="2">The sequence shown here is derived from an EMBL/GenBank/DDBJ whole genome shotgun (WGS) entry which is preliminary data.</text>
</comment>